<feature type="region of interest" description="Disordered" evidence="2">
    <location>
        <begin position="30"/>
        <end position="81"/>
    </location>
</feature>
<evidence type="ECO:0000256" key="1">
    <source>
        <dbReference type="ARBA" id="ARBA00022559"/>
    </source>
</evidence>
<dbReference type="InterPro" id="IPR050471">
    <property type="entry name" value="AB_hydrolase"/>
</dbReference>
<dbReference type="InterPro" id="IPR000639">
    <property type="entry name" value="Epox_hydrolase-like"/>
</dbReference>
<dbReference type="Proteomes" id="UP000550714">
    <property type="component" value="Unassembled WGS sequence"/>
</dbReference>
<sequence>MADLPLVLLHAYPLDARMWNAVRGPLSARTRVITPDQRGMGRSPFPDSASPNSAPPNSATSDSATSDSASGGRADREPSLDDAARDVVALLDRLELDRVVLGGCSMGGYLTMAVLRAAPERVGGLVLIDTKAEADTDEARANRLSVADRAESEGISDWLADAMLPNLLSDPTRERQPEVEALVRELIESQQPSGVAWAQRAMAARSDSTETLRGADVPALVIVGERDGLTPPEAARSMAEVLPSARLETIPDAGHLTPLEAPDAVAGAITDWYPAA</sequence>
<dbReference type="InterPro" id="IPR029058">
    <property type="entry name" value="AB_hydrolase_fold"/>
</dbReference>
<reference evidence="4 5" key="1">
    <citation type="submission" date="2020-08" db="EMBL/GenBank/DDBJ databases">
        <title>Genomic Encyclopedia of Type Strains, Phase III (KMG-III): the genomes of soil and plant-associated and newly described type strains.</title>
        <authorList>
            <person name="Whitman W."/>
        </authorList>
    </citation>
    <scope>NUCLEOTIDE SEQUENCE [LARGE SCALE GENOMIC DNA]</scope>
    <source>
        <strain evidence="4 5">CECT 8577</strain>
    </source>
</reference>
<dbReference type="Gene3D" id="3.40.50.1820">
    <property type="entry name" value="alpha/beta hydrolase"/>
    <property type="match status" value="1"/>
</dbReference>
<dbReference type="AlphaFoldDB" id="A0A839S407"/>
<keyword evidence="1" id="KW-0560">Oxidoreductase</keyword>
<name>A0A839S407_9PSEU</name>
<keyword evidence="1" id="KW-0575">Peroxidase</keyword>
<evidence type="ECO:0000259" key="3">
    <source>
        <dbReference type="Pfam" id="PF00561"/>
    </source>
</evidence>
<dbReference type="EMBL" id="JACHWU010000003">
    <property type="protein sequence ID" value="MBB3052084.1"/>
    <property type="molecule type" value="Genomic_DNA"/>
</dbReference>
<dbReference type="InterPro" id="IPR000073">
    <property type="entry name" value="AB_hydrolase_1"/>
</dbReference>
<dbReference type="PANTHER" id="PTHR43433">
    <property type="entry name" value="HYDROLASE, ALPHA/BETA FOLD FAMILY PROTEIN"/>
    <property type="match status" value="1"/>
</dbReference>
<keyword evidence="5" id="KW-1185">Reference proteome</keyword>
<accession>A0A839S407</accession>
<dbReference type="PANTHER" id="PTHR43433:SF5">
    <property type="entry name" value="AB HYDROLASE-1 DOMAIN-CONTAINING PROTEIN"/>
    <property type="match status" value="1"/>
</dbReference>
<comment type="caution">
    <text evidence="4">The sequence shown here is derived from an EMBL/GenBank/DDBJ whole genome shotgun (WGS) entry which is preliminary data.</text>
</comment>
<proteinExistence type="predicted"/>
<dbReference type="RefSeq" id="WP_183655299.1">
    <property type="nucleotide sequence ID" value="NZ_JACHWU010000003.1"/>
</dbReference>
<feature type="compositionally biased region" description="Low complexity" evidence="2">
    <location>
        <begin position="43"/>
        <end position="70"/>
    </location>
</feature>
<dbReference type="PRINTS" id="PR00412">
    <property type="entry name" value="EPOXHYDRLASE"/>
</dbReference>
<evidence type="ECO:0000313" key="5">
    <source>
        <dbReference type="Proteomes" id="UP000550714"/>
    </source>
</evidence>
<dbReference type="GO" id="GO:0004601">
    <property type="term" value="F:peroxidase activity"/>
    <property type="evidence" value="ECO:0007669"/>
    <property type="project" value="UniProtKB-KW"/>
</dbReference>
<organism evidence="4 5">
    <name type="scientific">Prauserella isguenensis</name>
    <dbReference type="NCBI Taxonomy" id="1470180"/>
    <lineage>
        <taxon>Bacteria</taxon>
        <taxon>Bacillati</taxon>
        <taxon>Actinomycetota</taxon>
        <taxon>Actinomycetes</taxon>
        <taxon>Pseudonocardiales</taxon>
        <taxon>Pseudonocardiaceae</taxon>
        <taxon>Prauserella</taxon>
    </lineage>
</organism>
<dbReference type="Pfam" id="PF00561">
    <property type="entry name" value="Abhydrolase_1"/>
    <property type="match status" value="1"/>
</dbReference>
<evidence type="ECO:0000313" key="4">
    <source>
        <dbReference type="EMBL" id="MBB3052084.1"/>
    </source>
</evidence>
<gene>
    <name evidence="4" type="ORF">FHS23_003113</name>
</gene>
<protein>
    <submittedName>
        <fullName evidence="4">Pimeloyl-ACP methyl ester carboxylesterase</fullName>
    </submittedName>
</protein>
<feature type="domain" description="AB hydrolase-1" evidence="3">
    <location>
        <begin position="5"/>
        <end position="262"/>
    </location>
</feature>
<dbReference type="SUPFAM" id="SSF53474">
    <property type="entry name" value="alpha/beta-Hydrolases"/>
    <property type="match status" value="1"/>
</dbReference>
<evidence type="ECO:0000256" key="2">
    <source>
        <dbReference type="SAM" id="MobiDB-lite"/>
    </source>
</evidence>